<dbReference type="Pfam" id="PF05724">
    <property type="entry name" value="TPMT"/>
    <property type="match status" value="1"/>
</dbReference>
<dbReference type="OrthoDB" id="276151at2759"/>
<keyword evidence="2 5" id="KW-0489">Methyltransferase</keyword>
<evidence type="ECO:0000313" key="5">
    <source>
        <dbReference type="EMBL" id="KAF9486242.1"/>
    </source>
</evidence>
<accession>A0A9P5ZF22</accession>
<dbReference type="GO" id="GO:0008757">
    <property type="term" value="F:S-adenosylmethionine-dependent methyltransferase activity"/>
    <property type="evidence" value="ECO:0007669"/>
    <property type="project" value="InterPro"/>
</dbReference>
<gene>
    <name evidence="5" type="ORF">BDN70DRAFT_239307</name>
</gene>
<dbReference type="SUPFAM" id="SSF53335">
    <property type="entry name" value="S-adenosyl-L-methionine-dependent methyltransferases"/>
    <property type="match status" value="1"/>
</dbReference>
<evidence type="ECO:0000256" key="1">
    <source>
        <dbReference type="ARBA" id="ARBA00022553"/>
    </source>
</evidence>
<keyword evidence="4" id="KW-0949">S-adenosyl-L-methionine</keyword>
<dbReference type="InterPro" id="IPR029063">
    <property type="entry name" value="SAM-dependent_MTases_sf"/>
</dbReference>
<comment type="caution">
    <text evidence="5">The sequence shown here is derived from an EMBL/GenBank/DDBJ whole genome shotgun (WGS) entry which is preliminary data.</text>
</comment>
<name>A0A9P5ZF22_9AGAR</name>
<evidence type="ECO:0000313" key="6">
    <source>
        <dbReference type="Proteomes" id="UP000807469"/>
    </source>
</evidence>
<dbReference type="Proteomes" id="UP000807469">
    <property type="component" value="Unassembled WGS sequence"/>
</dbReference>
<dbReference type="Gene3D" id="3.40.50.150">
    <property type="entry name" value="Vaccinia Virus protein VP39"/>
    <property type="match status" value="1"/>
</dbReference>
<keyword evidence="6" id="KW-1185">Reference proteome</keyword>
<organism evidence="5 6">
    <name type="scientific">Pholiota conissans</name>
    <dbReference type="NCBI Taxonomy" id="109636"/>
    <lineage>
        <taxon>Eukaryota</taxon>
        <taxon>Fungi</taxon>
        <taxon>Dikarya</taxon>
        <taxon>Basidiomycota</taxon>
        <taxon>Agaricomycotina</taxon>
        <taxon>Agaricomycetes</taxon>
        <taxon>Agaricomycetidae</taxon>
        <taxon>Agaricales</taxon>
        <taxon>Agaricineae</taxon>
        <taxon>Strophariaceae</taxon>
        <taxon>Pholiota</taxon>
    </lineage>
</organism>
<protein>
    <submittedName>
        <fullName evidence="5">S-adenosyl-L-methionine-dependent methyltransferase</fullName>
    </submittedName>
</protein>
<dbReference type="AlphaFoldDB" id="A0A9P5ZF22"/>
<evidence type="ECO:0000256" key="3">
    <source>
        <dbReference type="ARBA" id="ARBA00022679"/>
    </source>
</evidence>
<reference evidence="5" key="1">
    <citation type="submission" date="2020-11" db="EMBL/GenBank/DDBJ databases">
        <authorList>
            <consortium name="DOE Joint Genome Institute"/>
            <person name="Ahrendt S."/>
            <person name="Riley R."/>
            <person name="Andreopoulos W."/>
            <person name="Labutti K."/>
            <person name="Pangilinan J."/>
            <person name="Ruiz-Duenas F.J."/>
            <person name="Barrasa J.M."/>
            <person name="Sanchez-Garcia M."/>
            <person name="Camarero S."/>
            <person name="Miyauchi S."/>
            <person name="Serrano A."/>
            <person name="Linde D."/>
            <person name="Babiker R."/>
            <person name="Drula E."/>
            <person name="Ayuso-Fernandez I."/>
            <person name="Pacheco R."/>
            <person name="Padilla G."/>
            <person name="Ferreira P."/>
            <person name="Barriuso J."/>
            <person name="Kellner H."/>
            <person name="Castanera R."/>
            <person name="Alfaro M."/>
            <person name="Ramirez L."/>
            <person name="Pisabarro A.G."/>
            <person name="Kuo A."/>
            <person name="Tritt A."/>
            <person name="Lipzen A."/>
            <person name="He G."/>
            <person name="Yan M."/>
            <person name="Ng V."/>
            <person name="Cullen D."/>
            <person name="Martin F."/>
            <person name="Rosso M.-N."/>
            <person name="Henrissat B."/>
            <person name="Hibbett D."/>
            <person name="Martinez A.T."/>
            <person name="Grigoriev I.V."/>
        </authorList>
    </citation>
    <scope>NUCLEOTIDE SEQUENCE</scope>
    <source>
        <strain evidence="5">CIRM-BRFM 674</strain>
    </source>
</reference>
<dbReference type="PROSITE" id="PS51585">
    <property type="entry name" value="SAM_MT_TPMT"/>
    <property type="match status" value="1"/>
</dbReference>
<proteinExistence type="predicted"/>
<evidence type="ECO:0000256" key="2">
    <source>
        <dbReference type="ARBA" id="ARBA00022603"/>
    </source>
</evidence>
<sequence length="209" mass="23483">MTTPTQAQRAPKDIIKPDDLTTWEQAWTEGITPWDFGNVQPSLREALESSGLDLPQKGRALVPGCGAGYDLPYISETLGLDTLGLEVADTAILRANEVIKAAKEQSPHISASITNADFFKFEVTDEERFALILDHTFFVAIPPSLREAWGKQMTKLIRPGGFLVTIVFPLRPFDETGPPFLTRFQWFLRLVTWGRNVLLCGRKMIRNYC</sequence>
<dbReference type="PANTHER" id="PTHR32183:SF6">
    <property type="entry name" value="CYSTEINE SULFINATE DESULFINASE_CYSTEINE DESULFURASE AND RELATED ENZYMES"/>
    <property type="match status" value="1"/>
</dbReference>
<dbReference type="EMBL" id="MU155131">
    <property type="protein sequence ID" value="KAF9486242.1"/>
    <property type="molecule type" value="Genomic_DNA"/>
</dbReference>
<dbReference type="InterPro" id="IPR008854">
    <property type="entry name" value="TPMT"/>
</dbReference>
<dbReference type="PANTHER" id="PTHR32183">
    <property type="match status" value="1"/>
</dbReference>
<keyword evidence="1" id="KW-0597">Phosphoprotein</keyword>
<evidence type="ECO:0000256" key="4">
    <source>
        <dbReference type="ARBA" id="ARBA00022691"/>
    </source>
</evidence>
<dbReference type="CDD" id="cd02440">
    <property type="entry name" value="AdoMet_MTases"/>
    <property type="match status" value="1"/>
</dbReference>
<keyword evidence="3" id="KW-0808">Transferase</keyword>
<dbReference type="GO" id="GO:0032259">
    <property type="term" value="P:methylation"/>
    <property type="evidence" value="ECO:0007669"/>
    <property type="project" value="UniProtKB-KW"/>
</dbReference>